<keyword evidence="2" id="KW-0326">Glycosidase</keyword>
<evidence type="ECO:0000313" key="5">
    <source>
        <dbReference type="Proteomes" id="UP000248749"/>
    </source>
</evidence>
<dbReference type="GO" id="GO:0004565">
    <property type="term" value="F:beta-galactosidase activity"/>
    <property type="evidence" value="ECO:0007669"/>
    <property type="project" value="InterPro"/>
</dbReference>
<feature type="non-terminal residue" evidence="4">
    <location>
        <position position="80"/>
    </location>
</feature>
<dbReference type="Gene3D" id="3.20.20.80">
    <property type="entry name" value="Glycosidases"/>
    <property type="match status" value="1"/>
</dbReference>
<dbReference type="GO" id="GO:0005975">
    <property type="term" value="P:carbohydrate metabolic process"/>
    <property type="evidence" value="ECO:0007669"/>
    <property type="project" value="InterPro"/>
</dbReference>
<protein>
    <submittedName>
        <fullName evidence="4">Beta-galactosidase</fullName>
    </submittedName>
</protein>
<accession>A0A2W2C0M5</accession>
<keyword evidence="1" id="KW-0378">Hydrolase</keyword>
<dbReference type="InterPro" id="IPR017853">
    <property type="entry name" value="GH"/>
</dbReference>
<dbReference type="EMBL" id="POUB01000190">
    <property type="protein sequence ID" value="PZF91952.1"/>
    <property type="molecule type" value="Genomic_DNA"/>
</dbReference>
<name>A0A2W2C0M5_9ACTN</name>
<dbReference type="SUPFAM" id="SSF51445">
    <property type="entry name" value="(Trans)glycosidases"/>
    <property type="match status" value="1"/>
</dbReference>
<sequence length="80" mass="9357">MWADGRLRYGGDYNPEQWRPEVWREDVALMRRARVNLVTVGVFAWSRLEPEPGRYTFDWLDQVLDLLHGNGIRVALATPT</sequence>
<keyword evidence="5" id="KW-1185">Reference proteome</keyword>
<proteinExistence type="predicted"/>
<comment type="caution">
    <text evidence="4">The sequence shown here is derived from an EMBL/GenBank/DDBJ whole genome shotgun (WGS) entry which is preliminary data.</text>
</comment>
<evidence type="ECO:0000313" key="4">
    <source>
        <dbReference type="EMBL" id="PZF91952.1"/>
    </source>
</evidence>
<dbReference type="InterPro" id="IPR003476">
    <property type="entry name" value="Glyco_hydro_42"/>
</dbReference>
<dbReference type="RefSeq" id="WP_199562351.1">
    <property type="nucleotide sequence ID" value="NZ_POUB01000190.1"/>
</dbReference>
<reference evidence="4 5" key="1">
    <citation type="submission" date="2018-01" db="EMBL/GenBank/DDBJ databases">
        <title>Draft genome sequence of Salinispora sp. 13K206.</title>
        <authorList>
            <person name="Sahin N."/>
            <person name="Saygin H."/>
            <person name="Ay H."/>
        </authorList>
    </citation>
    <scope>NUCLEOTIDE SEQUENCE [LARGE SCALE GENOMIC DNA]</scope>
    <source>
        <strain evidence="4 5">13K206</strain>
    </source>
</reference>
<dbReference type="GO" id="GO:0009341">
    <property type="term" value="C:beta-galactosidase complex"/>
    <property type="evidence" value="ECO:0007669"/>
    <property type="project" value="InterPro"/>
</dbReference>
<evidence type="ECO:0000256" key="2">
    <source>
        <dbReference type="ARBA" id="ARBA00023295"/>
    </source>
</evidence>
<dbReference type="PANTHER" id="PTHR36447">
    <property type="entry name" value="BETA-GALACTOSIDASE GANA"/>
    <property type="match status" value="1"/>
</dbReference>
<dbReference type="Proteomes" id="UP000248749">
    <property type="component" value="Unassembled WGS sequence"/>
</dbReference>
<evidence type="ECO:0000256" key="1">
    <source>
        <dbReference type="ARBA" id="ARBA00022801"/>
    </source>
</evidence>
<dbReference type="AlphaFoldDB" id="A0A2W2C0M5"/>
<dbReference type="InterPro" id="IPR013529">
    <property type="entry name" value="Glyco_hydro_42_N"/>
</dbReference>
<gene>
    <name evidence="4" type="ORF">C1I99_22545</name>
</gene>
<dbReference type="PANTHER" id="PTHR36447:SF1">
    <property type="entry name" value="BETA-GALACTOSIDASE GANA"/>
    <property type="match status" value="1"/>
</dbReference>
<evidence type="ECO:0000259" key="3">
    <source>
        <dbReference type="Pfam" id="PF02449"/>
    </source>
</evidence>
<feature type="domain" description="Glycoside hydrolase family 42 N-terminal" evidence="3">
    <location>
        <begin position="12"/>
        <end position="80"/>
    </location>
</feature>
<organism evidence="4 5">
    <name type="scientific">Micromonospora deserti</name>
    <dbReference type="NCBI Taxonomy" id="2070366"/>
    <lineage>
        <taxon>Bacteria</taxon>
        <taxon>Bacillati</taxon>
        <taxon>Actinomycetota</taxon>
        <taxon>Actinomycetes</taxon>
        <taxon>Micromonosporales</taxon>
        <taxon>Micromonosporaceae</taxon>
        <taxon>Micromonospora</taxon>
    </lineage>
</organism>
<dbReference type="Pfam" id="PF02449">
    <property type="entry name" value="Glyco_hydro_42"/>
    <property type="match status" value="1"/>
</dbReference>